<dbReference type="Proteomes" id="UP000716291">
    <property type="component" value="Unassembled WGS sequence"/>
</dbReference>
<dbReference type="AlphaFoldDB" id="A0A9P6XK73"/>
<proteinExistence type="predicted"/>
<keyword evidence="2" id="KW-1185">Reference proteome</keyword>
<sequence>MSTLVNQVLSQADKFPVINQWLSPNEQYNNKKIESYTPRHHSLGAPPPYENVVRQPKRYSFSSMIWKRASSFSSTACSEPEVELPMTTIDKKQVENGITLLNIATEMANSNNNKPMALDLYMMGLEKIMSALPLESDPSIKLTFERKLNELKENYQLNLVDSSVPLVDEQEKDTPIRRQLSNLVIHAAILGAVALKKSPIPDALSGVVNYAVDKIQIIDEKHKIRKRTWDLAALSVSKAVEIDRHFEIHQMVTEAVYTGFAAFIKAGLAYAETPGYNQKQ</sequence>
<evidence type="ECO:0008006" key="3">
    <source>
        <dbReference type="Google" id="ProtNLM"/>
    </source>
</evidence>
<dbReference type="OrthoDB" id="2414723at2759"/>
<dbReference type="InterPro" id="IPR036181">
    <property type="entry name" value="MIT_dom_sf"/>
</dbReference>
<reference evidence="1" key="1">
    <citation type="journal article" date="2020" name="Microb. Genom.">
        <title>Genetic diversity of clinical and environmental Mucorales isolates obtained from an investigation of mucormycosis cases among solid organ transplant recipients.</title>
        <authorList>
            <person name="Nguyen M.H."/>
            <person name="Kaul D."/>
            <person name="Muto C."/>
            <person name="Cheng S.J."/>
            <person name="Richter R.A."/>
            <person name="Bruno V.M."/>
            <person name="Liu G."/>
            <person name="Beyhan S."/>
            <person name="Sundermann A.J."/>
            <person name="Mounaud S."/>
            <person name="Pasculle A.W."/>
            <person name="Nierman W.C."/>
            <person name="Driscoll E."/>
            <person name="Cumbie R."/>
            <person name="Clancy C.J."/>
            <person name="Dupont C.L."/>
        </authorList>
    </citation>
    <scope>NUCLEOTIDE SEQUENCE</scope>
    <source>
        <strain evidence="1">GL11</strain>
    </source>
</reference>
<accession>A0A9P6XK73</accession>
<protein>
    <recommendedName>
        <fullName evidence="3">MIT domain-containing protein</fullName>
    </recommendedName>
</protein>
<organism evidence="1 2">
    <name type="scientific">Rhizopus oryzae</name>
    <name type="common">Mucormycosis agent</name>
    <name type="synonym">Rhizopus arrhizus var. delemar</name>
    <dbReference type="NCBI Taxonomy" id="64495"/>
    <lineage>
        <taxon>Eukaryota</taxon>
        <taxon>Fungi</taxon>
        <taxon>Fungi incertae sedis</taxon>
        <taxon>Mucoromycota</taxon>
        <taxon>Mucoromycotina</taxon>
        <taxon>Mucoromycetes</taxon>
        <taxon>Mucorales</taxon>
        <taxon>Mucorineae</taxon>
        <taxon>Rhizopodaceae</taxon>
        <taxon>Rhizopus</taxon>
    </lineage>
</organism>
<comment type="caution">
    <text evidence="1">The sequence shown here is derived from an EMBL/GenBank/DDBJ whole genome shotgun (WGS) entry which is preliminary data.</text>
</comment>
<name>A0A9P6XK73_RHIOR</name>
<evidence type="ECO:0000313" key="2">
    <source>
        <dbReference type="Proteomes" id="UP000716291"/>
    </source>
</evidence>
<dbReference type="EMBL" id="JAANQT010000023">
    <property type="protein sequence ID" value="KAG1315782.1"/>
    <property type="molecule type" value="Genomic_DNA"/>
</dbReference>
<dbReference type="SUPFAM" id="SSF116846">
    <property type="entry name" value="MIT domain"/>
    <property type="match status" value="1"/>
</dbReference>
<gene>
    <name evidence="1" type="ORF">G6F64_000387</name>
</gene>
<dbReference type="Gene3D" id="1.20.58.80">
    <property type="entry name" value="Phosphotransferase system, lactose/cellobiose-type IIA subunit"/>
    <property type="match status" value="1"/>
</dbReference>
<evidence type="ECO:0000313" key="1">
    <source>
        <dbReference type="EMBL" id="KAG1315782.1"/>
    </source>
</evidence>